<keyword evidence="4" id="KW-0449">Lipoprotein</keyword>
<dbReference type="AlphaFoldDB" id="A0A1I5A9N3"/>
<evidence type="ECO:0000313" key="4">
    <source>
        <dbReference type="EMBL" id="SFN59177.1"/>
    </source>
</evidence>
<reference evidence="5" key="1">
    <citation type="submission" date="2016-10" db="EMBL/GenBank/DDBJ databases">
        <authorList>
            <person name="Varghese N."/>
            <person name="Submissions S."/>
        </authorList>
    </citation>
    <scope>NUCLEOTIDE SEQUENCE [LARGE SCALE GENOMIC DNA]</scope>
    <source>
        <strain evidence="5">XJ109</strain>
    </source>
</reference>
<dbReference type="STRING" id="684065.SAMN05421738_1169"/>
<dbReference type="PANTHER" id="PTHR10612:SF34">
    <property type="entry name" value="APOLIPOPROTEIN D"/>
    <property type="match status" value="1"/>
</dbReference>
<feature type="domain" description="Lipocalin/cytosolic fatty-acid binding" evidence="3">
    <location>
        <begin position="43"/>
        <end position="180"/>
    </location>
</feature>
<dbReference type="PROSITE" id="PS00213">
    <property type="entry name" value="LIPOCALIN"/>
    <property type="match status" value="1"/>
</dbReference>
<proteinExistence type="inferred from homology"/>
<accession>A0A1I5A9N3</accession>
<evidence type="ECO:0000259" key="3">
    <source>
        <dbReference type="Pfam" id="PF08212"/>
    </source>
</evidence>
<keyword evidence="5" id="KW-1185">Reference proteome</keyword>
<dbReference type="Gene3D" id="2.40.128.20">
    <property type="match status" value="1"/>
</dbReference>
<dbReference type="Pfam" id="PF08212">
    <property type="entry name" value="Lipocalin_2"/>
    <property type="match status" value="1"/>
</dbReference>
<evidence type="ECO:0000256" key="1">
    <source>
        <dbReference type="ARBA" id="ARBA00006889"/>
    </source>
</evidence>
<gene>
    <name evidence="4" type="ORF">SAMN05421738_1169</name>
</gene>
<dbReference type="InterPro" id="IPR000566">
    <property type="entry name" value="Lipocln_cytosolic_FA-bd_dom"/>
</dbReference>
<dbReference type="PRINTS" id="PR01171">
    <property type="entry name" value="BCTLIPOCALIN"/>
</dbReference>
<sequence>MMKKNNKIVTSLALAGLGGLFYLCLNKRKVKIPNYVEVIEDFDTEKYMGKWYEIARIDFKYEKNLKNVSATYLLNKNGIIEVHNLGFDYINNKWKDANGKANFNGEMDKGALKVSFFGPFFSGYNIVMMEPDYGTALVFGENHDYLWILSREKTISTDIKQKYLNYAQEKGYNTANLTWTIHD</sequence>
<protein>
    <submittedName>
        <fullName evidence="4">Apolipoprotein D and lipocalin family protein</fullName>
    </submittedName>
</protein>
<dbReference type="PIRSF" id="PIRSF036893">
    <property type="entry name" value="Lipocalin_ApoD"/>
    <property type="match status" value="1"/>
</dbReference>
<comment type="similarity">
    <text evidence="1 2">Belongs to the calycin superfamily. Lipocalin family.</text>
</comment>
<name>A0A1I5A9N3_9FLAO</name>
<dbReference type="PANTHER" id="PTHR10612">
    <property type="entry name" value="APOLIPOPROTEIN D"/>
    <property type="match status" value="1"/>
</dbReference>
<dbReference type="InterPro" id="IPR022271">
    <property type="entry name" value="Lipocalin_ApoD"/>
</dbReference>
<organism evidence="4 5">
    <name type="scientific">Algoriella xinjiangensis</name>
    <dbReference type="NCBI Taxonomy" id="684065"/>
    <lineage>
        <taxon>Bacteria</taxon>
        <taxon>Pseudomonadati</taxon>
        <taxon>Bacteroidota</taxon>
        <taxon>Flavobacteriia</taxon>
        <taxon>Flavobacteriales</taxon>
        <taxon>Weeksellaceae</taxon>
        <taxon>Algoriella</taxon>
    </lineage>
</organism>
<dbReference type="EMBL" id="FOUZ01000016">
    <property type="protein sequence ID" value="SFN59177.1"/>
    <property type="molecule type" value="Genomic_DNA"/>
</dbReference>
<dbReference type="InterPro" id="IPR002446">
    <property type="entry name" value="Lipocalin_bac"/>
</dbReference>
<dbReference type="InterPro" id="IPR047202">
    <property type="entry name" value="Lipocalin_Blc-like_dom"/>
</dbReference>
<dbReference type="SUPFAM" id="SSF50814">
    <property type="entry name" value="Lipocalins"/>
    <property type="match status" value="1"/>
</dbReference>
<evidence type="ECO:0000313" key="5">
    <source>
        <dbReference type="Proteomes" id="UP000199149"/>
    </source>
</evidence>
<dbReference type="Proteomes" id="UP000199149">
    <property type="component" value="Unassembled WGS sequence"/>
</dbReference>
<dbReference type="GO" id="GO:0006950">
    <property type="term" value="P:response to stress"/>
    <property type="evidence" value="ECO:0007669"/>
    <property type="project" value="UniProtKB-ARBA"/>
</dbReference>
<evidence type="ECO:0000256" key="2">
    <source>
        <dbReference type="PIRNR" id="PIRNR036893"/>
    </source>
</evidence>
<dbReference type="CDD" id="cd19438">
    <property type="entry name" value="lipocalin_Blc-like"/>
    <property type="match status" value="1"/>
</dbReference>
<dbReference type="InterPro" id="IPR012674">
    <property type="entry name" value="Calycin"/>
</dbReference>
<dbReference type="InterPro" id="IPR022272">
    <property type="entry name" value="Lipocalin_CS"/>
</dbReference>
<dbReference type="RefSeq" id="WP_260561744.1">
    <property type="nucleotide sequence ID" value="NZ_UYIY01000001.1"/>
</dbReference>